<name>A0A5B0SJ40_PUCGR</name>
<feature type="region of interest" description="Disordered" evidence="1">
    <location>
        <begin position="207"/>
        <end position="258"/>
    </location>
</feature>
<feature type="compositionally biased region" description="Polar residues" evidence="1">
    <location>
        <begin position="75"/>
        <end position="100"/>
    </location>
</feature>
<evidence type="ECO:0000313" key="2">
    <source>
        <dbReference type="EMBL" id="KAA1137978.1"/>
    </source>
</evidence>
<comment type="caution">
    <text evidence="2">The sequence shown here is derived from an EMBL/GenBank/DDBJ whole genome shotgun (WGS) entry which is preliminary data.</text>
</comment>
<accession>A0A5B0SJ40</accession>
<proteinExistence type="predicted"/>
<feature type="compositionally biased region" description="Polar residues" evidence="1">
    <location>
        <begin position="225"/>
        <end position="236"/>
    </location>
</feature>
<dbReference type="EMBL" id="VDEP01000004">
    <property type="protein sequence ID" value="KAA1137978.1"/>
    <property type="molecule type" value="Genomic_DNA"/>
</dbReference>
<dbReference type="AlphaFoldDB" id="A0A5B0SJ40"/>
<reference evidence="2 3" key="1">
    <citation type="submission" date="2019-05" db="EMBL/GenBank/DDBJ databases">
        <title>Emergence of the Ug99 lineage of the wheat stem rust pathogen through somatic hybridization.</title>
        <authorList>
            <person name="Li F."/>
            <person name="Upadhyaya N.M."/>
            <person name="Sperschneider J."/>
            <person name="Matny O."/>
            <person name="Nguyen-Phuc H."/>
            <person name="Mago R."/>
            <person name="Raley C."/>
            <person name="Miller M.E."/>
            <person name="Silverstein K.A.T."/>
            <person name="Henningsen E."/>
            <person name="Hirsch C.D."/>
            <person name="Visser B."/>
            <person name="Pretorius Z.A."/>
            <person name="Steffenson B.J."/>
            <person name="Schwessinger B."/>
            <person name="Dodds P.N."/>
            <person name="Figueroa M."/>
        </authorList>
    </citation>
    <scope>NUCLEOTIDE SEQUENCE [LARGE SCALE GENOMIC DNA]</scope>
    <source>
        <strain evidence="2 3">Ug99</strain>
    </source>
</reference>
<evidence type="ECO:0000256" key="1">
    <source>
        <dbReference type="SAM" id="MobiDB-lite"/>
    </source>
</evidence>
<feature type="compositionally biased region" description="Basic and acidic residues" evidence="1">
    <location>
        <begin position="209"/>
        <end position="220"/>
    </location>
</feature>
<gene>
    <name evidence="2" type="ORF">PGTUg99_017195</name>
</gene>
<dbReference type="Proteomes" id="UP000325313">
    <property type="component" value="Unassembled WGS sequence"/>
</dbReference>
<feature type="region of interest" description="Disordered" evidence="1">
    <location>
        <begin position="75"/>
        <end position="109"/>
    </location>
</feature>
<feature type="compositionally biased region" description="Basic and acidic residues" evidence="1">
    <location>
        <begin position="127"/>
        <end position="147"/>
    </location>
</feature>
<organism evidence="2 3">
    <name type="scientific">Puccinia graminis f. sp. tritici</name>
    <dbReference type="NCBI Taxonomy" id="56615"/>
    <lineage>
        <taxon>Eukaryota</taxon>
        <taxon>Fungi</taxon>
        <taxon>Dikarya</taxon>
        <taxon>Basidiomycota</taxon>
        <taxon>Pucciniomycotina</taxon>
        <taxon>Pucciniomycetes</taxon>
        <taxon>Pucciniales</taxon>
        <taxon>Pucciniaceae</taxon>
        <taxon>Puccinia</taxon>
    </lineage>
</organism>
<feature type="region of interest" description="Disordered" evidence="1">
    <location>
        <begin position="125"/>
        <end position="165"/>
    </location>
</feature>
<protein>
    <submittedName>
        <fullName evidence="2">Uncharacterized protein</fullName>
    </submittedName>
</protein>
<evidence type="ECO:0000313" key="3">
    <source>
        <dbReference type="Proteomes" id="UP000325313"/>
    </source>
</evidence>
<sequence length="543" mass="62150">MKTDIQQLLSCFSLSLCCKAMYKSSERPLLEFSDDQAQRQISVNQNLSGSGGRIPIINSNLYTPDRQVLMHQNPSTYLSQGDQNSGFASQLSSCPIQSSKHPGMKSSESKRHFGFIAEPEEALEIESGSHHPSERDLKRQRSLDHPSGHTHSQSSGAPSVPAHEALSPRPNQAIKLLGFVMSPGVTPSYFSENRMMKNSNRFGLSALSEKTDESNKDVGADKMSGSKNRNSRSARSPETPLDLSIEPRTGISVDDPNREMKQSLGPYMMQVKPGWKRLKFDEKVLTSTLALQDYPQKLQRLLELMKDRLGKEEMRMTETEFLNFHSRGTLKLAHNRTRKDPDTLPANRKRLLKSKRTNSFVTASTSLYQNRKGWYQHWWEQGTKSNLESLIEDQSSHLSRQRGIMILQFLAYVEMISTIVINPHVREANDVGFQLEKAIKMVEELFDKEKVNCLPKTMHEILLKERRIQVEEQISWRQSMDSYSGTWTLLEIWMNESRTSWLDSIKHTGYKDYLATTKTFFNTIFCFSIEKLSDNLSRNLRVE</sequence>